<dbReference type="AlphaFoldDB" id="Q5P5V9"/>
<proteinExistence type="predicted"/>
<sequence length="162" mass="18408">MTCLTVPGYWMFISRKRNEQSSMGALCGARLRGTRGRSGRSSRVSAYRGRRRAAGLLRRGVQKCADGGRLRAIYDARFSRAVGQPQWPQGEESRGRRRDFHFGRARPRILGKTVAEREHDSGQNRPARPGATPANPRSLPPLLRGDRERRRLDARPEPHPRR</sequence>
<feature type="compositionally biased region" description="Basic and acidic residues" evidence="1">
    <location>
        <begin position="144"/>
        <end position="162"/>
    </location>
</feature>
<feature type="compositionally biased region" description="Basic residues" evidence="1">
    <location>
        <begin position="95"/>
        <end position="109"/>
    </location>
</feature>
<gene>
    <name evidence="2" type="ORF">ebA2127</name>
</gene>
<evidence type="ECO:0000256" key="1">
    <source>
        <dbReference type="SAM" id="MobiDB-lite"/>
    </source>
</evidence>
<accession>Q5P5V9</accession>
<dbReference type="EMBL" id="CR555306">
    <property type="protein sequence ID" value="CAI07302.1"/>
    <property type="molecule type" value="Genomic_DNA"/>
</dbReference>
<dbReference type="Proteomes" id="UP000006552">
    <property type="component" value="Chromosome"/>
</dbReference>
<dbReference type="KEGG" id="eba:ebA2127"/>
<reference evidence="2 3" key="1">
    <citation type="journal article" date="2005" name="Arch. Microbiol.">
        <title>The genome sequence of an anaerobic aromatic-degrading denitrifying bacterium, strain EbN1.</title>
        <authorList>
            <person name="Rabus R."/>
            <person name="Kube M."/>
            <person name="Heider J."/>
            <person name="Beck A."/>
            <person name="Heitmann K."/>
            <person name="Widdel F."/>
            <person name="Reinhardt R."/>
        </authorList>
    </citation>
    <scope>NUCLEOTIDE SEQUENCE [LARGE SCALE GENOMIC DNA]</scope>
    <source>
        <strain evidence="2 3">EbN1</strain>
    </source>
</reference>
<evidence type="ECO:0000313" key="2">
    <source>
        <dbReference type="EMBL" id="CAI07302.1"/>
    </source>
</evidence>
<protein>
    <submittedName>
        <fullName evidence="2">Uncharacterized protein</fullName>
    </submittedName>
</protein>
<organism evidence="2 3">
    <name type="scientific">Aromatoleum aromaticum (strain DSM 19018 / LMG 30748 / EbN1)</name>
    <name type="common">Azoarcus sp. (strain EbN1)</name>
    <dbReference type="NCBI Taxonomy" id="76114"/>
    <lineage>
        <taxon>Bacteria</taxon>
        <taxon>Pseudomonadati</taxon>
        <taxon>Pseudomonadota</taxon>
        <taxon>Betaproteobacteria</taxon>
        <taxon>Rhodocyclales</taxon>
        <taxon>Rhodocyclaceae</taxon>
        <taxon>Aromatoleum</taxon>
    </lineage>
</organism>
<name>Q5P5V9_AROAE</name>
<keyword evidence="3" id="KW-1185">Reference proteome</keyword>
<feature type="region of interest" description="Disordered" evidence="1">
    <location>
        <begin position="82"/>
        <end position="162"/>
    </location>
</feature>
<evidence type="ECO:0000313" key="3">
    <source>
        <dbReference type="Proteomes" id="UP000006552"/>
    </source>
</evidence>
<dbReference type="HOGENOM" id="CLU_1631966_0_0_4"/>